<name>A0A6V8P8V8_9ACTN</name>
<dbReference type="SUPFAM" id="SSF143120">
    <property type="entry name" value="YefM-like"/>
    <property type="match status" value="1"/>
</dbReference>
<feature type="non-terminal residue" evidence="3">
    <location>
        <position position="44"/>
    </location>
</feature>
<evidence type="ECO:0000256" key="2">
    <source>
        <dbReference type="RuleBase" id="RU362080"/>
    </source>
</evidence>
<comment type="function">
    <text evidence="2">Antitoxin component of a type II toxin-antitoxin (TA) system.</text>
</comment>
<dbReference type="InterPro" id="IPR006442">
    <property type="entry name" value="Antitoxin_Phd/YefM"/>
</dbReference>
<comment type="caution">
    <text evidence="3">The sequence shown here is derived from an EMBL/GenBank/DDBJ whole genome shotgun (WGS) entry which is preliminary data.</text>
</comment>
<evidence type="ECO:0000313" key="3">
    <source>
        <dbReference type="EMBL" id="GFP28763.1"/>
    </source>
</evidence>
<dbReference type="Pfam" id="PF02604">
    <property type="entry name" value="PhdYeFM_antitox"/>
    <property type="match status" value="1"/>
</dbReference>
<dbReference type="Proteomes" id="UP000591948">
    <property type="component" value="Unassembled WGS sequence"/>
</dbReference>
<reference evidence="3 4" key="1">
    <citation type="journal article" date="2020" name="Front. Microbiol.">
        <title>Single-cell genomics of novel Actinobacteria with the Wood-Ljungdahl pathway discovered in a serpentinizing system.</title>
        <authorList>
            <person name="Merino N."/>
            <person name="Kawai M."/>
            <person name="Boyd E.S."/>
            <person name="Colman D.R."/>
            <person name="McGlynn S.E."/>
            <person name="Nealson K.H."/>
            <person name="Kurokawa K."/>
            <person name="Hongoh Y."/>
        </authorList>
    </citation>
    <scope>NUCLEOTIDE SEQUENCE [LARGE SCALE GENOMIC DNA]</scope>
    <source>
        <strain evidence="3 4">S33</strain>
    </source>
</reference>
<evidence type="ECO:0000256" key="1">
    <source>
        <dbReference type="ARBA" id="ARBA00009981"/>
    </source>
</evidence>
<dbReference type="NCBIfam" id="TIGR01552">
    <property type="entry name" value="phd_fam"/>
    <property type="match status" value="1"/>
</dbReference>
<organism evidence="3 4">
    <name type="scientific">Candidatus Hakubella thermalkaliphila</name>
    <dbReference type="NCBI Taxonomy" id="2754717"/>
    <lineage>
        <taxon>Bacteria</taxon>
        <taxon>Bacillati</taxon>
        <taxon>Actinomycetota</taxon>
        <taxon>Actinomycetota incertae sedis</taxon>
        <taxon>Candidatus Hakubellales</taxon>
        <taxon>Candidatus Hakubellaceae</taxon>
        <taxon>Candidatus Hakubella</taxon>
    </lineage>
</organism>
<evidence type="ECO:0000313" key="4">
    <source>
        <dbReference type="Proteomes" id="UP000591948"/>
    </source>
</evidence>
<dbReference type="Gene3D" id="3.40.1620.10">
    <property type="entry name" value="YefM-like domain"/>
    <property type="match status" value="1"/>
</dbReference>
<dbReference type="EMBL" id="BLRY01000394">
    <property type="protein sequence ID" value="GFP28763.1"/>
    <property type="molecule type" value="Genomic_DNA"/>
</dbReference>
<dbReference type="InterPro" id="IPR036165">
    <property type="entry name" value="YefM-like_sf"/>
</dbReference>
<sequence length="44" mass="4851">MIQTRIGIRQLKARLGNYMRQVKAGATLIITERGKPVGGIVTIK</sequence>
<gene>
    <name evidence="3" type="ORF">HKBW3S33_02179</name>
</gene>
<proteinExistence type="inferred from homology"/>
<dbReference type="RefSeq" id="WP_176234025.1">
    <property type="nucleotide sequence ID" value="NZ_BLRY01000394.1"/>
</dbReference>
<dbReference type="AlphaFoldDB" id="A0A6V8P8V8"/>
<keyword evidence="4" id="KW-1185">Reference proteome</keyword>
<protein>
    <recommendedName>
        <fullName evidence="2">Antitoxin</fullName>
    </recommendedName>
</protein>
<accession>A0A6V8P8V8</accession>
<comment type="similarity">
    <text evidence="1 2">Belongs to the phD/YefM antitoxin family.</text>
</comment>